<sequence length="420" mass="48211">MSYSKLRKKYMILLWIGMISLVVAHFYLSSLYPDHQDFYSNTLLVVLGLIFLLFVLMNRWFGKECLKILNASSGIDFWHEWAQSGNSARFSISKKAACLASVVYCYMIGDFSSAIDRIEFLQNQNIARTDRSSLLGIFIKSSLLSGKGISKEEIQKKFSYISFKDEAEKDEALQKQLAIYDILVDQHPNDYFDHVSGSQAFQRLENRYFKGLNAHLKGDLALAISLFEEIAQEDERLYFVQMAKQWLASEDRSLSDLMPDPKQESERLATLIADLPLPEAELPKKKGKKKWKWLLLIFPILFVGAIIMNLVESNRPINGIYYLSVDNMETKTASLNKESWIKIDGDHVIVKEKGEEKMYPFDRENIELTVDGKQYGGILQSGSLSLFEQSDSSHDIRTYVSKNSPMYDGYEKGTVRVEKH</sequence>
<feature type="transmembrane region" description="Helical" evidence="1">
    <location>
        <begin position="38"/>
        <end position="57"/>
    </location>
</feature>
<keyword evidence="1" id="KW-1133">Transmembrane helix</keyword>
<feature type="transmembrane region" description="Helical" evidence="1">
    <location>
        <begin position="12"/>
        <end position="32"/>
    </location>
</feature>
<evidence type="ECO:0000256" key="1">
    <source>
        <dbReference type="SAM" id="Phobius"/>
    </source>
</evidence>
<protein>
    <submittedName>
        <fullName evidence="2">Uncharacterized protein</fullName>
    </submittedName>
</protein>
<accession>A0A943ST51</accession>
<dbReference type="EMBL" id="JAGZZN010000001">
    <property type="protein sequence ID" value="MBS6535984.1"/>
    <property type="molecule type" value="Genomic_DNA"/>
</dbReference>
<evidence type="ECO:0000313" key="3">
    <source>
        <dbReference type="Proteomes" id="UP000761167"/>
    </source>
</evidence>
<reference evidence="2" key="1">
    <citation type="submission" date="2021-02" db="EMBL/GenBank/DDBJ databases">
        <title>Infant gut strain persistence is associated with maternal origin, phylogeny, and functional potential including surface adhesion and iron acquisition.</title>
        <authorList>
            <person name="Lou Y.C."/>
        </authorList>
    </citation>
    <scope>NUCLEOTIDE SEQUENCE</scope>
    <source>
        <strain evidence="2">L3_060_000G1_dasL3_060_000G1_metabat.metabat.86_ sub</strain>
    </source>
</reference>
<gene>
    <name evidence="2" type="ORF">KH363_00385</name>
</gene>
<keyword evidence="1" id="KW-0472">Membrane</keyword>
<organism evidence="2 3">
    <name type="scientific">Streptococcus parasanguinis</name>
    <dbReference type="NCBI Taxonomy" id="1318"/>
    <lineage>
        <taxon>Bacteria</taxon>
        <taxon>Bacillati</taxon>
        <taxon>Bacillota</taxon>
        <taxon>Bacilli</taxon>
        <taxon>Lactobacillales</taxon>
        <taxon>Streptococcaceae</taxon>
        <taxon>Streptococcus</taxon>
    </lineage>
</organism>
<dbReference type="Proteomes" id="UP000761167">
    <property type="component" value="Unassembled WGS sequence"/>
</dbReference>
<proteinExistence type="predicted"/>
<keyword evidence="1" id="KW-0812">Transmembrane</keyword>
<feature type="transmembrane region" description="Helical" evidence="1">
    <location>
        <begin position="293"/>
        <end position="311"/>
    </location>
</feature>
<comment type="caution">
    <text evidence="2">The sequence shown here is derived from an EMBL/GenBank/DDBJ whole genome shotgun (WGS) entry which is preliminary data.</text>
</comment>
<dbReference type="AlphaFoldDB" id="A0A943ST51"/>
<name>A0A943ST51_STRPA</name>
<evidence type="ECO:0000313" key="2">
    <source>
        <dbReference type="EMBL" id="MBS6535984.1"/>
    </source>
</evidence>